<feature type="domain" description="Phosphatase 2A Regulatory Subunit A helical" evidence="8">
    <location>
        <begin position="536"/>
        <end position="826"/>
    </location>
</feature>
<dbReference type="AlphaFoldDB" id="A0AAD7D8A4"/>
<evidence type="ECO:0000259" key="8">
    <source>
        <dbReference type="Pfam" id="PF22956"/>
    </source>
</evidence>
<keyword evidence="3" id="KW-0963">Cytoplasm</keyword>
<evidence type="ECO:0000256" key="2">
    <source>
        <dbReference type="ARBA" id="ARBA00022448"/>
    </source>
</evidence>
<feature type="repeat" description="HEAT" evidence="6">
    <location>
        <begin position="407"/>
        <end position="444"/>
    </location>
</feature>
<gene>
    <name evidence="9" type="ORF">B0H17DRAFT_29226</name>
</gene>
<proteinExistence type="predicted"/>
<reference evidence="9" key="1">
    <citation type="submission" date="2023-03" db="EMBL/GenBank/DDBJ databases">
        <title>Massive genome expansion in bonnet fungi (Mycena s.s.) driven by repeated elements and novel gene families across ecological guilds.</title>
        <authorList>
            <consortium name="Lawrence Berkeley National Laboratory"/>
            <person name="Harder C.B."/>
            <person name="Miyauchi S."/>
            <person name="Viragh M."/>
            <person name="Kuo A."/>
            <person name="Thoen E."/>
            <person name="Andreopoulos B."/>
            <person name="Lu D."/>
            <person name="Skrede I."/>
            <person name="Drula E."/>
            <person name="Henrissat B."/>
            <person name="Morin E."/>
            <person name="Kohler A."/>
            <person name="Barry K."/>
            <person name="LaButti K."/>
            <person name="Morin E."/>
            <person name="Salamov A."/>
            <person name="Lipzen A."/>
            <person name="Mereny Z."/>
            <person name="Hegedus B."/>
            <person name="Baldrian P."/>
            <person name="Stursova M."/>
            <person name="Weitz H."/>
            <person name="Taylor A."/>
            <person name="Grigoriev I.V."/>
            <person name="Nagy L.G."/>
            <person name="Martin F."/>
            <person name="Kauserud H."/>
        </authorList>
    </citation>
    <scope>NUCLEOTIDE SEQUENCE</scope>
    <source>
        <strain evidence="9">CBHHK067</strain>
    </source>
</reference>
<sequence length="1151" mass="127491">MMIIFPQLENDWEEVRQAAVRAVSVFAKQNLFLDSNFNTDSHTISLLSHMDSAISLVGLQILSILKRQGGGMNTDVFEISDVVNLLKSDDMPVRLAGLRALQSLATDGRRYHEINLKPTIPDIIECVWDPAEDVRAAALETLGNFANNATFRDQVAMPEIESTTVESLLRSKTREIRLSIIHTIPKLINKAEFYPIINGAMPAMIKILTDSTDEETRVAMIQTVRNMVETGSVTSDEFVDLVGHTIPLLSDPQEDVRAIALQTFSVISKQELFSQIISGHLPELVATACQRNETGINEDEDIFRIQVLEILSSLAAQEKFRKAIGTTIFTDNTFTVKAETWPTRVAILNLMSSLAAKDGLKTAVNQIIPDIADALHDDENQDIRLAGVRFLSIPMVKEMFHDILNEFVPTLVDLLSDSEEEIRVAVLHTLSDLAKQDGYRKAINGALPALLDALKRGDWKTRVTALETWSALAQDGTFSDIVTSATPNISACLEDYDVDVRTAALATLSEFSQEEVFRLAIINAAPHVISGLENSHWRTRVKVLETLLKFAKNDAFEEIIIIFVPKILESLKDSDEDVRFAGLGILSHLIQQDAYCASIHGALQASDISTLEHLLSDQYQHVRIGAIQLFPKVIQLDNSLDSTATALSNLGHVLSDDKEVCIAALEAISMLVTQDMPDTNLTPVISKVIQLMKPDIADTVCEAVLRTLSAFATKDKCIESITAALPAILSAFMTTEEQHCRDAAAQVFLVLASHATSPETVHTTVLPILLSTLTNDNWHICVAGLNALSEFVQQEALDEQISEDIPSILNLLRHPKDEVRIAATGMAGQSIISVALQNIYTSTSVLLCGSRPEIRDEVRPVLKNLWDNVLVDFTNSEPITRVAALGKLPKLTEFAALLDNVPFTGFEVPIITALKDQNQDLYLLGLSILSKLVDNNRFRERLLGTISKVTALLSNKASHTRVEVLNNLLKLAEHKDCRQEIRKEVGEIISVLKDREPTVRSAGLKVLIKLAEEGVIPDRIKLTTPHLLTLVQSLHTRKDAVLLLTSLAREKTLRSELLSKLIPLLEESPVVSWGHLVLVESLFENERLGIEPSDLQFVLCFMMSKQTEVQDFILKFMTSTLQHYLETWRNTSTFPASVASIFSSALPRSRN</sequence>
<dbReference type="SUPFAM" id="SSF48371">
    <property type="entry name" value="ARM repeat"/>
    <property type="match status" value="2"/>
</dbReference>
<dbReference type="Proteomes" id="UP001221757">
    <property type="component" value="Unassembled WGS sequence"/>
</dbReference>
<comment type="caution">
    <text evidence="9">The sequence shown here is derived from an EMBL/GenBank/DDBJ whole genome shotgun (WGS) entry which is preliminary data.</text>
</comment>
<name>A0AAD7D8A4_MYCRO</name>
<keyword evidence="10" id="KW-1185">Reference proteome</keyword>
<evidence type="ECO:0000256" key="3">
    <source>
        <dbReference type="ARBA" id="ARBA00022490"/>
    </source>
</evidence>
<keyword evidence="4" id="KW-0677">Repeat</keyword>
<dbReference type="Gene3D" id="1.25.10.10">
    <property type="entry name" value="Leucine-rich Repeat Variant"/>
    <property type="match status" value="4"/>
</dbReference>
<evidence type="ECO:0000256" key="4">
    <source>
        <dbReference type="ARBA" id="ARBA00022737"/>
    </source>
</evidence>
<evidence type="ECO:0000259" key="7">
    <source>
        <dbReference type="Pfam" id="PF01602"/>
    </source>
</evidence>
<dbReference type="InterPro" id="IPR040122">
    <property type="entry name" value="Importin_beta"/>
</dbReference>
<dbReference type="Pfam" id="PF01602">
    <property type="entry name" value="Adaptin_N"/>
    <property type="match status" value="1"/>
</dbReference>
<dbReference type="PANTHER" id="PTHR10527">
    <property type="entry name" value="IMPORTIN BETA"/>
    <property type="match status" value="1"/>
</dbReference>
<dbReference type="InterPro" id="IPR055231">
    <property type="entry name" value="2AA_helical"/>
</dbReference>
<evidence type="ECO:0000313" key="9">
    <source>
        <dbReference type="EMBL" id="KAJ7683658.1"/>
    </source>
</evidence>
<evidence type="ECO:0000256" key="6">
    <source>
        <dbReference type="PROSITE-ProRule" id="PRU00103"/>
    </source>
</evidence>
<dbReference type="PROSITE" id="PS50077">
    <property type="entry name" value="HEAT_REPEAT"/>
    <property type="match status" value="1"/>
</dbReference>
<dbReference type="InterPro" id="IPR002553">
    <property type="entry name" value="Clathrin/coatomer_adapt-like_N"/>
</dbReference>
<evidence type="ECO:0000256" key="1">
    <source>
        <dbReference type="ARBA" id="ARBA00004496"/>
    </source>
</evidence>
<dbReference type="InterPro" id="IPR011989">
    <property type="entry name" value="ARM-like"/>
</dbReference>
<keyword evidence="2" id="KW-0813">Transport</keyword>
<dbReference type="InterPro" id="IPR016024">
    <property type="entry name" value="ARM-type_fold"/>
</dbReference>
<dbReference type="InterPro" id="IPR021133">
    <property type="entry name" value="HEAT_type_2"/>
</dbReference>
<dbReference type="GO" id="GO:0016192">
    <property type="term" value="P:vesicle-mediated transport"/>
    <property type="evidence" value="ECO:0007669"/>
    <property type="project" value="InterPro"/>
</dbReference>
<accession>A0AAD7D8A4</accession>
<dbReference type="GO" id="GO:0030117">
    <property type="term" value="C:membrane coat"/>
    <property type="evidence" value="ECO:0007669"/>
    <property type="project" value="InterPro"/>
</dbReference>
<organism evidence="9 10">
    <name type="scientific">Mycena rosella</name>
    <name type="common">Pink bonnet</name>
    <name type="synonym">Agaricus rosellus</name>
    <dbReference type="NCBI Taxonomy" id="1033263"/>
    <lineage>
        <taxon>Eukaryota</taxon>
        <taxon>Fungi</taxon>
        <taxon>Dikarya</taxon>
        <taxon>Basidiomycota</taxon>
        <taxon>Agaricomycotina</taxon>
        <taxon>Agaricomycetes</taxon>
        <taxon>Agaricomycetidae</taxon>
        <taxon>Agaricales</taxon>
        <taxon>Marasmiineae</taxon>
        <taxon>Mycenaceae</taxon>
        <taxon>Mycena</taxon>
    </lineage>
</organism>
<evidence type="ECO:0000256" key="5">
    <source>
        <dbReference type="ARBA" id="ARBA00022927"/>
    </source>
</evidence>
<dbReference type="Pfam" id="PF22956">
    <property type="entry name" value="VPS15-like_hel"/>
    <property type="match status" value="1"/>
</dbReference>
<protein>
    <submittedName>
        <fullName evidence="9">Armadillo-type protein</fullName>
    </submittedName>
</protein>
<evidence type="ECO:0000313" key="10">
    <source>
        <dbReference type="Proteomes" id="UP001221757"/>
    </source>
</evidence>
<keyword evidence="5" id="KW-0653">Protein transport</keyword>
<dbReference type="EMBL" id="JARKIE010000106">
    <property type="protein sequence ID" value="KAJ7683658.1"/>
    <property type="molecule type" value="Genomic_DNA"/>
</dbReference>
<dbReference type="GO" id="GO:0006606">
    <property type="term" value="P:protein import into nucleus"/>
    <property type="evidence" value="ECO:0007669"/>
    <property type="project" value="InterPro"/>
</dbReference>
<comment type="subcellular location">
    <subcellularLocation>
        <location evidence="1">Cytoplasm</location>
    </subcellularLocation>
</comment>
<feature type="domain" description="Clathrin/coatomer adaptor adaptin-like N-terminal" evidence="7">
    <location>
        <begin position="240"/>
        <end position="483"/>
    </location>
</feature>